<accession>A0ACA9Q811</accession>
<reference evidence="1" key="1">
    <citation type="submission" date="2021-06" db="EMBL/GenBank/DDBJ databases">
        <authorList>
            <person name="Kallberg Y."/>
            <person name="Tangrot J."/>
            <person name="Rosling A."/>
        </authorList>
    </citation>
    <scope>NUCLEOTIDE SEQUENCE</scope>
    <source>
        <strain evidence="1">MA461A</strain>
    </source>
</reference>
<protein>
    <submittedName>
        <fullName evidence="1">205_t:CDS:1</fullName>
    </submittedName>
</protein>
<sequence>MINTKEITTRLQQYDSKALELSIVTETITIQPEPVPSISPIELPKNIQVSEPKCCKEIKIDKGKAKEVISEQTGKTSLSAQIQIPPKSN</sequence>
<comment type="caution">
    <text evidence="1">The sequence shown here is derived from an EMBL/GenBank/DDBJ whole genome shotgun (WGS) entry which is preliminary data.</text>
</comment>
<dbReference type="EMBL" id="CAJVQC010029050">
    <property type="protein sequence ID" value="CAG8741542.1"/>
    <property type="molecule type" value="Genomic_DNA"/>
</dbReference>
<name>A0ACA9Q811_9GLOM</name>
<evidence type="ECO:0000313" key="2">
    <source>
        <dbReference type="Proteomes" id="UP000789920"/>
    </source>
</evidence>
<proteinExistence type="predicted"/>
<dbReference type="Proteomes" id="UP000789920">
    <property type="component" value="Unassembled WGS sequence"/>
</dbReference>
<organism evidence="1 2">
    <name type="scientific">Racocetra persica</name>
    <dbReference type="NCBI Taxonomy" id="160502"/>
    <lineage>
        <taxon>Eukaryota</taxon>
        <taxon>Fungi</taxon>
        <taxon>Fungi incertae sedis</taxon>
        <taxon>Mucoromycota</taxon>
        <taxon>Glomeromycotina</taxon>
        <taxon>Glomeromycetes</taxon>
        <taxon>Diversisporales</taxon>
        <taxon>Gigasporaceae</taxon>
        <taxon>Racocetra</taxon>
    </lineage>
</organism>
<gene>
    <name evidence="1" type="ORF">RPERSI_LOCUS13204</name>
</gene>
<evidence type="ECO:0000313" key="1">
    <source>
        <dbReference type="EMBL" id="CAG8741542.1"/>
    </source>
</evidence>
<keyword evidence="2" id="KW-1185">Reference proteome</keyword>